<dbReference type="GO" id="GO:0051028">
    <property type="term" value="P:mRNA transport"/>
    <property type="evidence" value="ECO:0007669"/>
    <property type="project" value="UniProtKB-KW"/>
</dbReference>
<evidence type="ECO:0000256" key="7">
    <source>
        <dbReference type="ARBA" id="ARBA00022816"/>
    </source>
</evidence>
<evidence type="ECO:0000256" key="6">
    <source>
        <dbReference type="ARBA" id="ARBA00022806"/>
    </source>
</evidence>
<evidence type="ECO:0000313" key="23">
    <source>
        <dbReference type="Proteomes" id="UP000281245"/>
    </source>
</evidence>
<feature type="chain" id="PRO_5017959378" description="RNA helicase" evidence="18">
    <location>
        <begin position="17"/>
        <end position="778"/>
    </location>
</feature>
<keyword evidence="10" id="KW-0811">Translocation</keyword>
<evidence type="ECO:0000256" key="8">
    <source>
        <dbReference type="ARBA" id="ARBA00022840"/>
    </source>
</evidence>
<feature type="compositionally biased region" description="Polar residues" evidence="17">
    <location>
        <begin position="272"/>
        <end position="289"/>
    </location>
</feature>
<evidence type="ECO:0000256" key="2">
    <source>
        <dbReference type="ARBA" id="ARBA00004567"/>
    </source>
</evidence>
<dbReference type="PANTHER" id="PTHR47958">
    <property type="entry name" value="ATP-DEPENDENT RNA HELICASE DBP3"/>
    <property type="match status" value="1"/>
</dbReference>
<dbReference type="GO" id="GO:0003724">
    <property type="term" value="F:RNA helicase activity"/>
    <property type="evidence" value="ECO:0007669"/>
    <property type="project" value="UniProtKB-EC"/>
</dbReference>
<keyword evidence="11" id="KW-0539">Nucleus</keyword>
<gene>
    <name evidence="22" type="ORF">D0869_15521</name>
</gene>
<comment type="subunit">
    <text evidence="14">Associates with the nuclear pore complex.</text>
</comment>
<evidence type="ECO:0000256" key="4">
    <source>
        <dbReference type="ARBA" id="ARBA00022741"/>
    </source>
</evidence>
<dbReference type="InterPro" id="IPR027417">
    <property type="entry name" value="P-loop_NTPase"/>
</dbReference>
<dbReference type="FunFam" id="3.40.50.300:FF:000849">
    <property type="entry name" value="ATP-dependent RNA helicase DBP5"/>
    <property type="match status" value="1"/>
</dbReference>
<organism evidence="22 23">
    <name type="scientific">Hortaea werneckii</name>
    <name type="common">Black yeast</name>
    <name type="synonym">Cladosporium werneckii</name>
    <dbReference type="NCBI Taxonomy" id="91943"/>
    <lineage>
        <taxon>Eukaryota</taxon>
        <taxon>Fungi</taxon>
        <taxon>Dikarya</taxon>
        <taxon>Ascomycota</taxon>
        <taxon>Pezizomycotina</taxon>
        <taxon>Dothideomycetes</taxon>
        <taxon>Dothideomycetidae</taxon>
        <taxon>Mycosphaerellales</taxon>
        <taxon>Teratosphaeriaceae</taxon>
        <taxon>Hortaea</taxon>
    </lineage>
</organism>
<name>A0A3M6W026_HORWE</name>
<dbReference type="GO" id="GO:0003723">
    <property type="term" value="F:RNA binding"/>
    <property type="evidence" value="ECO:0007669"/>
    <property type="project" value="UniProtKB-KW"/>
</dbReference>
<feature type="region of interest" description="Disordered" evidence="17">
    <location>
        <begin position="141"/>
        <end position="165"/>
    </location>
</feature>
<keyword evidence="4" id="KW-0547">Nucleotide-binding</keyword>
<evidence type="ECO:0000256" key="1">
    <source>
        <dbReference type="ARBA" id="ARBA00004335"/>
    </source>
</evidence>
<dbReference type="CDD" id="cd18787">
    <property type="entry name" value="SF2_C_DEAD"/>
    <property type="match status" value="1"/>
</dbReference>
<reference evidence="22 23" key="1">
    <citation type="journal article" date="2018" name="BMC Genomics">
        <title>Genomic evidence for intraspecific hybridization in a clonal and extremely halotolerant yeast.</title>
        <authorList>
            <person name="Gostincar C."/>
            <person name="Stajich J.E."/>
            <person name="Zupancic J."/>
            <person name="Zalar P."/>
            <person name="Gunde-Cimerman N."/>
        </authorList>
    </citation>
    <scope>NUCLEOTIDE SEQUENCE [LARGE SCALE GENOMIC DNA]</scope>
    <source>
        <strain evidence="22 23">EXF-6656</strain>
    </source>
</reference>
<dbReference type="GO" id="GO:0015031">
    <property type="term" value="P:protein transport"/>
    <property type="evidence" value="ECO:0007669"/>
    <property type="project" value="UniProtKB-KW"/>
</dbReference>
<dbReference type="AlphaFoldDB" id="A0A3M6W026"/>
<keyword evidence="5" id="KW-0378">Hydrolase</keyword>
<keyword evidence="7" id="KW-0813">Transport</keyword>
<evidence type="ECO:0000259" key="19">
    <source>
        <dbReference type="PROSITE" id="PS51192"/>
    </source>
</evidence>
<evidence type="ECO:0000256" key="17">
    <source>
        <dbReference type="SAM" id="MobiDB-lite"/>
    </source>
</evidence>
<keyword evidence="11" id="KW-0906">Nuclear pore complex</keyword>
<dbReference type="EMBL" id="QWIJ01002684">
    <property type="protein sequence ID" value="RMX71550.1"/>
    <property type="molecule type" value="Genomic_DNA"/>
</dbReference>
<feature type="domain" description="Helicase C-terminal" evidence="20">
    <location>
        <begin position="578"/>
        <end position="754"/>
    </location>
</feature>
<comment type="catalytic activity">
    <reaction evidence="15">
        <text>ATP + H2O = ADP + phosphate + H(+)</text>
        <dbReference type="Rhea" id="RHEA:13065"/>
        <dbReference type="ChEBI" id="CHEBI:15377"/>
        <dbReference type="ChEBI" id="CHEBI:15378"/>
        <dbReference type="ChEBI" id="CHEBI:30616"/>
        <dbReference type="ChEBI" id="CHEBI:43474"/>
        <dbReference type="ChEBI" id="CHEBI:456216"/>
        <dbReference type="EC" id="3.6.4.13"/>
    </reaction>
</comment>
<evidence type="ECO:0000256" key="3">
    <source>
        <dbReference type="ARBA" id="ARBA00012552"/>
    </source>
</evidence>
<dbReference type="CDD" id="cd17963">
    <property type="entry name" value="DEADc_DDX19_DDX25"/>
    <property type="match status" value="1"/>
</dbReference>
<evidence type="ECO:0000256" key="18">
    <source>
        <dbReference type="SAM" id="SignalP"/>
    </source>
</evidence>
<keyword evidence="6" id="KW-0347">Helicase</keyword>
<evidence type="ECO:0000256" key="11">
    <source>
        <dbReference type="ARBA" id="ARBA00023132"/>
    </source>
</evidence>
<dbReference type="PROSITE" id="PS51192">
    <property type="entry name" value="HELICASE_ATP_BIND_1"/>
    <property type="match status" value="1"/>
</dbReference>
<evidence type="ECO:0000256" key="16">
    <source>
        <dbReference type="PROSITE-ProRule" id="PRU00552"/>
    </source>
</evidence>
<dbReference type="OrthoDB" id="10265785at2759"/>
<dbReference type="PROSITE" id="PS51194">
    <property type="entry name" value="HELICASE_CTER"/>
    <property type="match status" value="1"/>
</dbReference>
<dbReference type="InterPro" id="IPR001650">
    <property type="entry name" value="Helicase_C-like"/>
</dbReference>
<proteinExistence type="inferred from homology"/>
<dbReference type="GO" id="GO:0005643">
    <property type="term" value="C:nuclear pore"/>
    <property type="evidence" value="ECO:0007669"/>
    <property type="project" value="UniProtKB-SubCell"/>
</dbReference>
<comment type="caution">
    <text evidence="22">The sequence shown here is derived from an EMBL/GenBank/DDBJ whole genome shotgun (WGS) entry which is preliminary data.</text>
</comment>
<evidence type="ECO:0000256" key="14">
    <source>
        <dbReference type="ARBA" id="ARBA00038750"/>
    </source>
</evidence>
<dbReference type="GO" id="GO:0031965">
    <property type="term" value="C:nuclear membrane"/>
    <property type="evidence" value="ECO:0007669"/>
    <property type="project" value="UniProtKB-SubCell"/>
</dbReference>
<accession>A0A3M6W026</accession>
<feature type="non-terminal residue" evidence="22">
    <location>
        <position position="1"/>
    </location>
</feature>
<feature type="domain" description="Helicase ATP-binding" evidence="19">
    <location>
        <begin position="395"/>
        <end position="567"/>
    </location>
</feature>
<evidence type="ECO:0000259" key="20">
    <source>
        <dbReference type="PROSITE" id="PS51194"/>
    </source>
</evidence>
<feature type="domain" description="DEAD-box RNA helicase Q" evidence="21">
    <location>
        <begin position="362"/>
        <end position="390"/>
    </location>
</feature>
<evidence type="ECO:0000256" key="12">
    <source>
        <dbReference type="ARBA" id="ARBA00037213"/>
    </source>
</evidence>
<dbReference type="Proteomes" id="UP000281245">
    <property type="component" value="Unassembled WGS sequence"/>
</dbReference>
<keyword evidence="8" id="KW-0067">ATP-binding</keyword>
<feature type="signal peptide" evidence="18">
    <location>
        <begin position="1"/>
        <end position="16"/>
    </location>
</feature>
<sequence length="778" mass="84899">LGLLPGLLLEILLGQGIELLGVFLFDGAAFAVEGLDVFQPRDAIGDPGIDGLIAVLELGAKGGSNIDLGHGSWGLSLTYSTRPTDSIQTGQDTWQRRLMQHRVSYVRSHFTARPSGLRRTGVTAQAAGSAFASASPAMESRRFVPDSRRSALVPPETRPSQLPFEDVCCPSTPVNNFPDRIQIGQGRNHHQALRLCRCHAPSHTPPQPPQLIHSPARVPAPTGNFHPLRAFASPFLYLSTVTMSDDNKPTQSEQDSSAPLAKSLDERLTFPDSKQSDNSNNTSAPSKFSWSDEMETPTVEKKSELENAQSDGAADAPVGEAQKDGATTWMNGSEGLDEPEFDVNVKLADLQDDPNNPLYSAKAFEDLNLREELLRGLSVMSFNKPSKIQERALPLLLKNPPTNLIGQSQSGTGKTAAFVLNMLSRVDLSTKQPQCLVLAPTRELAKQIAGVANVMGAFLEDKGLTIAEAIPQSLPPRGQPLQGQIVVGTPGTVMDLIQRRRQLDVRAMKALTLDEADNMLDMQGMGDQCKRVKVMLPPSVQVVLFSATFPAQVLDFAALFAPKANQITLEVEKLTVKGIKQMYLDCNSDEDKYNALVKFYGLMTIASSIIFVHRRDTAAEIERRMTAEGHKVASLTGALEGVQRDDVFNRFRSGEAKVLITTNVLARGIDVQTVTMVINYDIPETLSHQPDYETYLHRIGRTGRFGRTGAALSFVHDKRSWMQLMDICKHFGVEPTKLDTTDWDQVEKMLKNIMKNARNAVPGGGGEGKGGPEEGMAD</sequence>
<evidence type="ECO:0000256" key="9">
    <source>
        <dbReference type="ARBA" id="ARBA00022884"/>
    </source>
</evidence>
<feature type="region of interest" description="Disordered" evidence="17">
    <location>
        <begin position="270"/>
        <end position="337"/>
    </location>
</feature>
<feature type="region of interest" description="Disordered" evidence="17">
    <location>
        <begin position="757"/>
        <end position="778"/>
    </location>
</feature>
<feature type="short sequence motif" description="Q motif" evidence="16">
    <location>
        <begin position="362"/>
        <end position="390"/>
    </location>
</feature>
<dbReference type="PROSITE" id="PS51195">
    <property type="entry name" value="Q_MOTIF"/>
    <property type="match status" value="1"/>
</dbReference>
<dbReference type="GO" id="GO:0005524">
    <property type="term" value="F:ATP binding"/>
    <property type="evidence" value="ECO:0007669"/>
    <property type="project" value="UniProtKB-KW"/>
</dbReference>
<dbReference type="Gene3D" id="3.40.50.300">
    <property type="entry name" value="P-loop containing nucleotide triphosphate hydrolases"/>
    <property type="match status" value="2"/>
</dbReference>
<evidence type="ECO:0000256" key="15">
    <source>
        <dbReference type="ARBA" id="ARBA00047984"/>
    </source>
</evidence>
<evidence type="ECO:0000313" key="22">
    <source>
        <dbReference type="EMBL" id="RMX71550.1"/>
    </source>
</evidence>
<protein>
    <recommendedName>
        <fullName evidence="3">RNA helicase</fullName>
        <ecNumber evidence="3">3.6.4.13</ecNumber>
    </recommendedName>
</protein>
<keyword evidence="9" id="KW-0694">RNA-binding</keyword>
<comment type="subcellular location">
    <subcellularLocation>
        <location evidence="1">Nucleus membrane</location>
        <topology evidence="1">Peripheral membrane protein</topology>
        <orientation evidence="1">Cytoplasmic side</orientation>
    </subcellularLocation>
    <subcellularLocation>
        <location evidence="2">Nucleus</location>
        <location evidence="2">Nuclear pore complex</location>
    </subcellularLocation>
</comment>
<keyword evidence="18" id="KW-0732">Signal</keyword>
<dbReference type="Pfam" id="PF00270">
    <property type="entry name" value="DEAD"/>
    <property type="match status" value="1"/>
</dbReference>
<dbReference type="SMART" id="SM00487">
    <property type="entry name" value="DEXDc"/>
    <property type="match status" value="1"/>
</dbReference>
<evidence type="ECO:0000256" key="5">
    <source>
        <dbReference type="ARBA" id="ARBA00022801"/>
    </source>
</evidence>
<feature type="region of interest" description="Disordered" evidence="17">
    <location>
        <begin position="199"/>
        <end position="218"/>
    </location>
</feature>
<comment type="function">
    <text evidence="12">ATP-dependent RNA helicase associated with the nuclear pore complex and essential for mRNA export from the nucleus. May participate in a terminal step of mRNA export through the removal of proteins that accompany mRNA through the nucleopore complex. May also be involved in early transcription.</text>
</comment>
<dbReference type="SMART" id="SM00490">
    <property type="entry name" value="HELICc"/>
    <property type="match status" value="1"/>
</dbReference>
<dbReference type="InterPro" id="IPR014014">
    <property type="entry name" value="RNA_helicase_DEAD_Q_motif"/>
</dbReference>
<dbReference type="SUPFAM" id="SSF52540">
    <property type="entry name" value="P-loop containing nucleoside triphosphate hydrolases"/>
    <property type="match status" value="1"/>
</dbReference>
<dbReference type="GO" id="GO:0016787">
    <property type="term" value="F:hydrolase activity"/>
    <property type="evidence" value="ECO:0007669"/>
    <property type="project" value="UniProtKB-KW"/>
</dbReference>
<evidence type="ECO:0000259" key="21">
    <source>
        <dbReference type="PROSITE" id="PS51195"/>
    </source>
</evidence>
<dbReference type="InterPro" id="IPR014001">
    <property type="entry name" value="Helicase_ATP-bd"/>
</dbReference>
<comment type="similarity">
    <text evidence="13">Belongs to the DEAD box helicase family. DDX19/DBP5 subfamily.</text>
</comment>
<dbReference type="Pfam" id="PF00271">
    <property type="entry name" value="Helicase_C"/>
    <property type="match status" value="1"/>
</dbReference>
<keyword evidence="7" id="KW-0509">mRNA transport</keyword>
<evidence type="ECO:0000256" key="10">
    <source>
        <dbReference type="ARBA" id="ARBA00023010"/>
    </source>
</evidence>
<evidence type="ECO:0000256" key="13">
    <source>
        <dbReference type="ARBA" id="ARBA00038143"/>
    </source>
</evidence>
<dbReference type="InterPro" id="IPR011545">
    <property type="entry name" value="DEAD/DEAH_box_helicase_dom"/>
</dbReference>
<keyword evidence="11" id="KW-0653">Protein transport</keyword>
<dbReference type="EC" id="3.6.4.13" evidence="3"/>